<dbReference type="EMBL" id="JYDL01000056">
    <property type="protein sequence ID" value="KRX19685.1"/>
    <property type="molecule type" value="Genomic_DNA"/>
</dbReference>
<accession>A0A0V0RZP5</accession>
<dbReference type="PANTHER" id="PTHR12300:SF161">
    <property type="entry name" value="RECEPTOR EXPRESSION-ENHANCING PROTEIN"/>
    <property type="match status" value="1"/>
</dbReference>
<dbReference type="InterPro" id="IPR004345">
    <property type="entry name" value="TB2_DP1_HVA22"/>
</dbReference>
<dbReference type="PANTHER" id="PTHR12300">
    <property type="entry name" value="HVA22-LIKE PROTEINS"/>
    <property type="match status" value="1"/>
</dbReference>
<dbReference type="Pfam" id="PF03134">
    <property type="entry name" value="TB2_DP1_HVA22"/>
    <property type="match status" value="1"/>
</dbReference>
<keyword evidence="3 6" id="KW-0812">Transmembrane</keyword>
<protein>
    <recommendedName>
        <fullName evidence="6">Receptor expression-enhancing protein</fullName>
    </recommendedName>
</protein>
<keyword evidence="7" id="KW-0675">Receptor</keyword>
<comment type="caution">
    <text evidence="7">The sequence shown here is derived from an EMBL/GenBank/DDBJ whole genome shotgun (WGS) entry which is preliminary data.</text>
</comment>
<evidence type="ECO:0000256" key="1">
    <source>
        <dbReference type="ARBA" id="ARBA00004141"/>
    </source>
</evidence>
<dbReference type="OrthoDB" id="5913021at2759"/>
<evidence type="ECO:0000256" key="3">
    <source>
        <dbReference type="ARBA" id="ARBA00022692"/>
    </source>
</evidence>
<evidence type="ECO:0000256" key="5">
    <source>
        <dbReference type="ARBA" id="ARBA00023136"/>
    </source>
</evidence>
<gene>
    <name evidence="7" type="primary">REEP5</name>
    <name evidence="7" type="ORF">T07_2098</name>
</gene>
<comment type="subcellular location">
    <subcellularLocation>
        <location evidence="1 6">Membrane</location>
        <topology evidence="1 6">Multi-pass membrane protein</topology>
    </subcellularLocation>
</comment>
<feature type="transmembrane region" description="Helical" evidence="6">
    <location>
        <begin position="92"/>
        <end position="111"/>
    </location>
</feature>
<feature type="transmembrane region" description="Helical" evidence="6">
    <location>
        <begin position="123"/>
        <end position="141"/>
    </location>
</feature>
<organism evidence="7 8">
    <name type="scientific">Trichinella nelsoni</name>
    <dbReference type="NCBI Taxonomy" id="6336"/>
    <lineage>
        <taxon>Eukaryota</taxon>
        <taxon>Metazoa</taxon>
        <taxon>Ecdysozoa</taxon>
        <taxon>Nematoda</taxon>
        <taxon>Enoplea</taxon>
        <taxon>Dorylaimia</taxon>
        <taxon>Trichinellida</taxon>
        <taxon>Trichinellidae</taxon>
        <taxon>Trichinella</taxon>
    </lineage>
</organism>
<proteinExistence type="inferred from homology"/>
<comment type="similarity">
    <text evidence="2 6">Belongs to the DP1 family.</text>
</comment>
<dbReference type="STRING" id="6336.A0A0V0RZP5"/>
<keyword evidence="5 6" id="KW-0472">Membrane</keyword>
<keyword evidence="4 6" id="KW-1133">Transmembrane helix</keyword>
<dbReference type="Proteomes" id="UP000054630">
    <property type="component" value="Unassembled WGS sequence"/>
</dbReference>
<evidence type="ECO:0000256" key="2">
    <source>
        <dbReference type="ARBA" id="ARBA00008573"/>
    </source>
</evidence>
<sequence length="165" mass="19068">MAQKFQDICNGIKNAIYDESGIVGKVFGEYEKRTGGRRTGAACFLLCLTNLVLVYAHSVAELWCNLICFGYPAMKTLAEMESNEKSKRKQWMFYWVIFGLFTITDVFAYSINHIFPLYWQLKWIFFLWLFMPTCLGAAALYEKFLQSHYSHILFGSATPAEMTTE</sequence>
<evidence type="ECO:0000256" key="4">
    <source>
        <dbReference type="ARBA" id="ARBA00022989"/>
    </source>
</evidence>
<evidence type="ECO:0000313" key="7">
    <source>
        <dbReference type="EMBL" id="KRX19685.1"/>
    </source>
</evidence>
<reference evidence="7 8" key="1">
    <citation type="submission" date="2015-01" db="EMBL/GenBank/DDBJ databases">
        <title>Evolution of Trichinella species and genotypes.</title>
        <authorList>
            <person name="Korhonen P.K."/>
            <person name="Edoardo P."/>
            <person name="Giuseppe L.R."/>
            <person name="Gasser R.B."/>
        </authorList>
    </citation>
    <scope>NUCLEOTIDE SEQUENCE [LARGE SCALE GENOMIC DNA]</scope>
    <source>
        <strain evidence="7">ISS37</strain>
    </source>
</reference>
<evidence type="ECO:0000313" key="8">
    <source>
        <dbReference type="Proteomes" id="UP000054630"/>
    </source>
</evidence>
<dbReference type="AlphaFoldDB" id="A0A0V0RZP5"/>
<keyword evidence="8" id="KW-1185">Reference proteome</keyword>
<dbReference type="GO" id="GO:0016020">
    <property type="term" value="C:membrane"/>
    <property type="evidence" value="ECO:0007669"/>
    <property type="project" value="UniProtKB-SubCell"/>
</dbReference>
<evidence type="ECO:0000256" key="6">
    <source>
        <dbReference type="RuleBase" id="RU362006"/>
    </source>
</evidence>
<name>A0A0V0RZP5_9BILA</name>